<proteinExistence type="predicted"/>
<reference evidence="2" key="1">
    <citation type="submission" date="2017-02" db="EMBL/GenBank/DDBJ databases">
        <authorList>
            <person name="Daims H."/>
        </authorList>
    </citation>
    <scope>NUCLEOTIDE SEQUENCE [LARGE SCALE GENOMIC DNA]</scope>
</reference>
<name>A0A1R4HJW1_9GAMM</name>
<dbReference type="Proteomes" id="UP000195667">
    <property type="component" value="Unassembled WGS sequence"/>
</dbReference>
<gene>
    <name evidence="1" type="ORF">CRENPOLYSF1_900016</name>
</gene>
<sequence>MTDIKKRRRQVSWLCFQPYLSEEQRVEAIQILDRDYQTEGMSSLIAYVTRICSEFGIDMSNRIALYGQFRELMKEETVLSIDPLSFGVERDHDELRQKQAEPKLSPFKTDPADSTVAPKLTAHTVIFIYFMKQVYTHLAEKSALFQVLKELSLDKRQGKKDMADNVNRWAGNPNNFAWAVGLDEKTLASLVHLVYTGLCEILGPIHADECFHKAIAQCEKLPEAKAFSPSRFL</sequence>
<evidence type="ECO:0000313" key="1">
    <source>
        <dbReference type="EMBL" id="SJM96509.1"/>
    </source>
</evidence>
<organism evidence="1 2">
    <name type="scientific">Crenothrix polyspora</name>
    <dbReference type="NCBI Taxonomy" id="360316"/>
    <lineage>
        <taxon>Bacteria</taxon>
        <taxon>Pseudomonadati</taxon>
        <taxon>Pseudomonadota</taxon>
        <taxon>Gammaproteobacteria</taxon>
        <taxon>Methylococcales</taxon>
        <taxon>Crenotrichaceae</taxon>
        <taxon>Crenothrix</taxon>
    </lineage>
</organism>
<protein>
    <submittedName>
        <fullName evidence="1">Uncharacterized protein</fullName>
    </submittedName>
</protein>
<keyword evidence="2" id="KW-1185">Reference proteome</keyword>
<dbReference type="OrthoDB" id="6657308at2"/>
<evidence type="ECO:0000313" key="2">
    <source>
        <dbReference type="Proteomes" id="UP000195667"/>
    </source>
</evidence>
<dbReference type="EMBL" id="FUKI01000171">
    <property type="protein sequence ID" value="SJM96509.1"/>
    <property type="molecule type" value="Genomic_DNA"/>
</dbReference>
<accession>A0A1R4HJW1</accession>
<dbReference type="RefSeq" id="WP_087145328.1">
    <property type="nucleotide sequence ID" value="NZ_FUKI01000171.1"/>
</dbReference>
<dbReference type="AlphaFoldDB" id="A0A1R4HJW1"/>